<feature type="transmembrane region" description="Helical" evidence="1">
    <location>
        <begin position="70"/>
        <end position="90"/>
    </location>
</feature>
<sequence>MDLPRTARIGALCWIVATPLFLAANVVVGLRWSGPAFSWAEHNISDLGNVTCGIWNSSRPRYVCSPWHDAMNATVLLTALLLAAGTLLTWRVAGSGRRVRAVQSLLLLAAIGYALAGVFPADVDENLHVLGALLIMGFGNLGLLLAALAPGSTPLGRLRARTLALALTALAGTTLFFAQQGLGLGVGGMERVAVFPLLLWTCAVGITLLRPAHHASRSTAETDARQ</sequence>
<dbReference type="Pfam" id="PF06197">
    <property type="entry name" value="DUF998"/>
    <property type="match status" value="1"/>
</dbReference>
<dbReference type="Proteomes" id="UP000646749">
    <property type="component" value="Unassembled WGS sequence"/>
</dbReference>
<comment type="caution">
    <text evidence="2">The sequence shown here is derived from an EMBL/GenBank/DDBJ whole genome shotgun (WGS) entry which is preliminary data.</text>
</comment>
<gene>
    <name evidence="2" type="ORF">Pen02_60110</name>
</gene>
<dbReference type="RefSeq" id="WP_203869477.1">
    <property type="nucleotide sequence ID" value="NZ_BONW01000033.1"/>
</dbReference>
<reference evidence="2 3" key="1">
    <citation type="submission" date="2021-01" db="EMBL/GenBank/DDBJ databases">
        <title>Whole genome shotgun sequence of Plantactinospora endophytica NBRC 110450.</title>
        <authorList>
            <person name="Komaki H."/>
            <person name="Tamura T."/>
        </authorList>
    </citation>
    <scope>NUCLEOTIDE SEQUENCE [LARGE SCALE GENOMIC DNA]</scope>
    <source>
        <strain evidence="2 3">NBRC 110450</strain>
    </source>
</reference>
<keyword evidence="1" id="KW-0812">Transmembrane</keyword>
<evidence type="ECO:0000256" key="1">
    <source>
        <dbReference type="SAM" id="Phobius"/>
    </source>
</evidence>
<evidence type="ECO:0008006" key="4">
    <source>
        <dbReference type="Google" id="ProtNLM"/>
    </source>
</evidence>
<proteinExistence type="predicted"/>
<accession>A0ABQ4E8M5</accession>
<dbReference type="InterPro" id="IPR009339">
    <property type="entry name" value="DUF998"/>
</dbReference>
<protein>
    <recommendedName>
        <fullName evidence="4">DUF998 domain-containing protein</fullName>
    </recommendedName>
</protein>
<organism evidence="2 3">
    <name type="scientific">Plantactinospora endophytica</name>
    <dbReference type="NCBI Taxonomy" id="673535"/>
    <lineage>
        <taxon>Bacteria</taxon>
        <taxon>Bacillati</taxon>
        <taxon>Actinomycetota</taxon>
        <taxon>Actinomycetes</taxon>
        <taxon>Micromonosporales</taxon>
        <taxon>Micromonosporaceae</taxon>
        <taxon>Plantactinospora</taxon>
    </lineage>
</organism>
<feature type="transmembrane region" description="Helical" evidence="1">
    <location>
        <begin position="160"/>
        <end position="179"/>
    </location>
</feature>
<feature type="transmembrane region" description="Helical" evidence="1">
    <location>
        <begin position="102"/>
        <end position="121"/>
    </location>
</feature>
<feature type="transmembrane region" description="Helical" evidence="1">
    <location>
        <begin position="127"/>
        <end position="148"/>
    </location>
</feature>
<keyword evidence="1" id="KW-0472">Membrane</keyword>
<name>A0ABQ4E8M5_9ACTN</name>
<dbReference type="EMBL" id="BONW01000033">
    <property type="protein sequence ID" value="GIG91075.1"/>
    <property type="molecule type" value="Genomic_DNA"/>
</dbReference>
<keyword evidence="1" id="KW-1133">Transmembrane helix</keyword>
<feature type="transmembrane region" description="Helical" evidence="1">
    <location>
        <begin position="191"/>
        <end position="209"/>
    </location>
</feature>
<evidence type="ECO:0000313" key="3">
    <source>
        <dbReference type="Proteomes" id="UP000646749"/>
    </source>
</evidence>
<keyword evidence="3" id="KW-1185">Reference proteome</keyword>
<evidence type="ECO:0000313" key="2">
    <source>
        <dbReference type="EMBL" id="GIG91075.1"/>
    </source>
</evidence>
<feature type="transmembrane region" description="Helical" evidence="1">
    <location>
        <begin position="12"/>
        <end position="32"/>
    </location>
</feature>